<dbReference type="InterPro" id="IPR051455">
    <property type="entry name" value="Bact_solute-bind_prot3"/>
</dbReference>
<dbReference type="Proteomes" id="UP000627838">
    <property type="component" value="Unassembled WGS sequence"/>
</dbReference>
<evidence type="ECO:0000259" key="4">
    <source>
        <dbReference type="SMART" id="SM00062"/>
    </source>
</evidence>
<evidence type="ECO:0000256" key="3">
    <source>
        <dbReference type="ARBA" id="ARBA00022729"/>
    </source>
</evidence>
<dbReference type="SMART" id="SM00062">
    <property type="entry name" value="PBPb"/>
    <property type="match status" value="1"/>
</dbReference>
<dbReference type="EMBL" id="JADBDZ010000001">
    <property type="protein sequence ID" value="MBE1534803.1"/>
    <property type="molecule type" value="Genomic_DNA"/>
</dbReference>
<name>A0ABR9JW66_9ACTN</name>
<comment type="similarity">
    <text evidence="1">Belongs to the bacterial solute-binding protein 3 family.</text>
</comment>
<dbReference type="Gene3D" id="3.40.190.10">
    <property type="entry name" value="Periplasmic binding protein-like II"/>
    <property type="match status" value="2"/>
</dbReference>
<evidence type="ECO:0000313" key="6">
    <source>
        <dbReference type="Proteomes" id="UP000627838"/>
    </source>
</evidence>
<keyword evidence="2" id="KW-0813">Transport</keyword>
<dbReference type="RefSeq" id="WP_318784280.1">
    <property type="nucleotide sequence ID" value="NZ_JADBDZ010000001.1"/>
</dbReference>
<evidence type="ECO:0000256" key="2">
    <source>
        <dbReference type="ARBA" id="ARBA00022448"/>
    </source>
</evidence>
<comment type="caution">
    <text evidence="5">The sequence shown here is derived from an EMBL/GenBank/DDBJ whole genome shotgun (WGS) entry which is preliminary data.</text>
</comment>
<sequence>MVEVRGRTMRRFASEVGRARRAGAAFAGAAVLLAAAACGVGTDEVESVAAMEELVIGVNTDQPGLGEKVSDSGNSYDAFAGFDIRVAKEIARNLGVNAANVSFKAVSSSNRERLLGNGEVDLVVASYSITPERKLKNVAFGGPYYVAHQDVMVRQSDAAAIKSIHDLAGKRVCRVEGSLSFERIHDEQGVAAVPVNADGYGACLDMLIAGRLDAVSTDDLILAGLARRAAEEGRFVKVVGAPVSDERYGVGLRAGDVDGCEAVNEAITKMYQDDTIPVHLHRWFDDSGLEPSETVPQFEGCE</sequence>
<evidence type="ECO:0000256" key="1">
    <source>
        <dbReference type="ARBA" id="ARBA00010333"/>
    </source>
</evidence>
<feature type="domain" description="Solute-binding protein family 3/N-terminal" evidence="4">
    <location>
        <begin position="53"/>
        <end position="287"/>
    </location>
</feature>
<accession>A0ABR9JW66</accession>
<dbReference type="Pfam" id="PF00497">
    <property type="entry name" value="SBP_bac_3"/>
    <property type="match status" value="1"/>
</dbReference>
<proteinExistence type="inferred from homology"/>
<evidence type="ECO:0000313" key="5">
    <source>
        <dbReference type="EMBL" id="MBE1534803.1"/>
    </source>
</evidence>
<reference evidence="5 6" key="1">
    <citation type="submission" date="2020-10" db="EMBL/GenBank/DDBJ databases">
        <title>Sequencing the genomes of 1000 actinobacteria strains.</title>
        <authorList>
            <person name="Klenk H.-P."/>
        </authorList>
    </citation>
    <scope>NUCLEOTIDE SEQUENCE [LARGE SCALE GENOMIC DNA]</scope>
    <source>
        <strain evidence="5 6">DSM 46744</strain>
    </source>
</reference>
<dbReference type="PANTHER" id="PTHR30085">
    <property type="entry name" value="AMINO ACID ABC TRANSPORTER PERMEASE"/>
    <property type="match status" value="1"/>
</dbReference>
<dbReference type="SUPFAM" id="SSF53850">
    <property type="entry name" value="Periplasmic binding protein-like II"/>
    <property type="match status" value="1"/>
</dbReference>
<gene>
    <name evidence="5" type="ORF">H4W34_004636</name>
</gene>
<dbReference type="PANTHER" id="PTHR30085:SF6">
    <property type="entry name" value="ABC TRANSPORTER GLUTAMINE-BINDING PROTEIN GLNH"/>
    <property type="match status" value="1"/>
</dbReference>
<keyword evidence="6" id="KW-1185">Reference proteome</keyword>
<keyword evidence="3" id="KW-0732">Signal</keyword>
<dbReference type="InterPro" id="IPR001638">
    <property type="entry name" value="Solute-binding_3/MltF_N"/>
</dbReference>
<protein>
    <submittedName>
        <fullName evidence="5">Glutamate transport system substrate-binding protein</fullName>
    </submittedName>
</protein>
<organism evidence="5 6">
    <name type="scientific">Actinomadura algeriensis</name>
    <dbReference type="NCBI Taxonomy" id="1679523"/>
    <lineage>
        <taxon>Bacteria</taxon>
        <taxon>Bacillati</taxon>
        <taxon>Actinomycetota</taxon>
        <taxon>Actinomycetes</taxon>
        <taxon>Streptosporangiales</taxon>
        <taxon>Thermomonosporaceae</taxon>
        <taxon>Actinomadura</taxon>
    </lineage>
</organism>